<evidence type="ECO:0000313" key="2">
    <source>
        <dbReference type="EMBL" id="EIE81934.1"/>
    </source>
</evidence>
<dbReference type="STRING" id="246409.I1C0F4"/>
<proteinExistence type="predicted"/>
<feature type="signal peptide" evidence="1">
    <location>
        <begin position="1"/>
        <end position="19"/>
    </location>
</feature>
<sequence length="65" mass="7901">MVIVLLHLFLQLQIQNMLQFQEEVEELLYNETAFDLYFQNMERVKNLKAFQEELRNGNEILARKL</sequence>
<evidence type="ECO:0000313" key="3">
    <source>
        <dbReference type="Proteomes" id="UP000009138"/>
    </source>
</evidence>
<name>I1C0F4_RHIO9</name>
<keyword evidence="1" id="KW-0732">Signal</keyword>
<dbReference type="eggNOG" id="KOG3270">
    <property type="taxonomic scope" value="Eukaryota"/>
</dbReference>
<dbReference type="InParanoid" id="I1C0F4"/>
<dbReference type="Proteomes" id="UP000009138">
    <property type="component" value="Unassembled WGS sequence"/>
</dbReference>
<feature type="chain" id="PRO_5003637644" description="VPS37 C-terminal domain-containing protein" evidence="1">
    <location>
        <begin position="20"/>
        <end position="65"/>
    </location>
</feature>
<dbReference type="AlphaFoldDB" id="I1C0F4"/>
<evidence type="ECO:0008006" key="4">
    <source>
        <dbReference type="Google" id="ProtNLM"/>
    </source>
</evidence>
<protein>
    <recommendedName>
        <fullName evidence="4">VPS37 C-terminal domain-containing protein</fullName>
    </recommendedName>
</protein>
<gene>
    <name evidence="2" type="ORF">RO3G_06639</name>
</gene>
<dbReference type="EMBL" id="CH476735">
    <property type="protein sequence ID" value="EIE81934.1"/>
    <property type="molecule type" value="Genomic_DNA"/>
</dbReference>
<dbReference type="RefSeq" id="XP_067517330.1">
    <property type="nucleotide sequence ID" value="XM_067661229.1"/>
</dbReference>
<accession>I1C0F4</accession>
<organism evidence="2 3">
    <name type="scientific">Rhizopus delemar (strain RA 99-880 / ATCC MYA-4621 / FGSC 9543 / NRRL 43880)</name>
    <name type="common">Mucormycosis agent</name>
    <name type="synonym">Rhizopus arrhizus var. delemar</name>
    <dbReference type="NCBI Taxonomy" id="246409"/>
    <lineage>
        <taxon>Eukaryota</taxon>
        <taxon>Fungi</taxon>
        <taxon>Fungi incertae sedis</taxon>
        <taxon>Mucoromycota</taxon>
        <taxon>Mucoromycotina</taxon>
        <taxon>Mucoromycetes</taxon>
        <taxon>Mucorales</taxon>
        <taxon>Mucorineae</taxon>
        <taxon>Rhizopodaceae</taxon>
        <taxon>Rhizopus</taxon>
    </lineage>
</organism>
<dbReference type="VEuPathDB" id="FungiDB:RO3G_06639"/>
<dbReference type="GeneID" id="93613610"/>
<reference evidence="2 3" key="1">
    <citation type="journal article" date="2009" name="PLoS Genet.">
        <title>Genomic analysis of the basal lineage fungus Rhizopus oryzae reveals a whole-genome duplication.</title>
        <authorList>
            <person name="Ma L.-J."/>
            <person name="Ibrahim A.S."/>
            <person name="Skory C."/>
            <person name="Grabherr M.G."/>
            <person name="Burger G."/>
            <person name="Butler M."/>
            <person name="Elias M."/>
            <person name="Idnurm A."/>
            <person name="Lang B.F."/>
            <person name="Sone T."/>
            <person name="Abe A."/>
            <person name="Calvo S.E."/>
            <person name="Corrochano L.M."/>
            <person name="Engels R."/>
            <person name="Fu J."/>
            <person name="Hansberg W."/>
            <person name="Kim J.-M."/>
            <person name="Kodira C.D."/>
            <person name="Koehrsen M.J."/>
            <person name="Liu B."/>
            <person name="Miranda-Saavedra D."/>
            <person name="O'Leary S."/>
            <person name="Ortiz-Castellanos L."/>
            <person name="Poulter R."/>
            <person name="Rodriguez-Romero J."/>
            <person name="Ruiz-Herrera J."/>
            <person name="Shen Y.-Q."/>
            <person name="Zeng Q."/>
            <person name="Galagan J."/>
            <person name="Birren B.W."/>
            <person name="Cuomo C.A."/>
            <person name="Wickes B.L."/>
        </authorList>
    </citation>
    <scope>NUCLEOTIDE SEQUENCE [LARGE SCALE GENOMIC DNA]</scope>
    <source>
        <strain evidence="3">RA 99-880 / ATCC MYA-4621 / FGSC 9543 / NRRL 43880</strain>
    </source>
</reference>
<dbReference type="OrthoDB" id="10260857at2759"/>
<evidence type="ECO:0000256" key="1">
    <source>
        <dbReference type="SAM" id="SignalP"/>
    </source>
</evidence>
<keyword evidence="3" id="KW-1185">Reference proteome</keyword>